<dbReference type="PANTHER" id="PTHR36151">
    <property type="entry name" value="BLR2777 PROTEIN"/>
    <property type="match status" value="1"/>
</dbReference>
<dbReference type="InterPro" id="IPR011992">
    <property type="entry name" value="EF-hand-dom_pair"/>
</dbReference>
<dbReference type="STRING" id="683260.SAMN05421874_12252"/>
<evidence type="ECO:0000313" key="2">
    <source>
        <dbReference type="EMBL" id="SDL47437.1"/>
    </source>
</evidence>
<feature type="domain" description="EF-hand" evidence="1">
    <location>
        <begin position="396"/>
        <end position="431"/>
    </location>
</feature>
<dbReference type="SUPFAM" id="SSF47473">
    <property type="entry name" value="EF-hand"/>
    <property type="match status" value="1"/>
</dbReference>
<keyword evidence="3" id="KW-1185">Reference proteome</keyword>
<proteinExistence type="predicted"/>
<dbReference type="PROSITE" id="PS00018">
    <property type="entry name" value="EF_HAND_1"/>
    <property type="match status" value="2"/>
</dbReference>
<protein>
    <submittedName>
        <fullName evidence="2">Uncharacterized conserved protein, DUF2236 family</fullName>
    </submittedName>
</protein>
<evidence type="ECO:0000313" key="3">
    <source>
        <dbReference type="Proteomes" id="UP000198683"/>
    </source>
</evidence>
<name>A0A1G9KCN5_9ACTN</name>
<reference evidence="2 3" key="1">
    <citation type="submission" date="2016-10" db="EMBL/GenBank/DDBJ databases">
        <authorList>
            <person name="de Groot N.N."/>
        </authorList>
    </citation>
    <scope>NUCLEOTIDE SEQUENCE [LARGE SCALE GENOMIC DNA]</scope>
    <source>
        <strain evidence="2 3">CGMCC 4.5681</strain>
    </source>
</reference>
<dbReference type="InterPro" id="IPR018247">
    <property type="entry name" value="EF_Hand_1_Ca_BS"/>
</dbReference>
<dbReference type="GO" id="GO:0016491">
    <property type="term" value="F:oxidoreductase activity"/>
    <property type="evidence" value="ECO:0007669"/>
    <property type="project" value="InterPro"/>
</dbReference>
<dbReference type="Pfam" id="PF13202">
    <property type="entry name" value="EF-hand_5"/>
    <property type="match status" value="1"/>
</dbReference>
<dbReference type="PANTHER" id="PTHR36151:SF3">
    <property type="entry name" value="ER-BOUND OXYGENASE MPAB_MPAB'_RUBBER OXYGENASE CATALYTIC DOMAIN-CONTAINING PROTEIN"/>
    <property type="match status" value="1"/>
</dbReference>
<dbReference type="SMART" id="SM00054">
    <property type="entry name" value="EFh"/>
    <property type="match status" value="2"/>
</dbReference>
<dbReference type="RefSeq" id="WP_090770825.1">
    <property type="nucleotide sequence ID" value="NZ_FNFB01000022.1"/>
</dbReference>
<evidence type="ECO:0000259" key="1">
    <source>
        <dbReference type="PROSITE" id="PS50222"/>
    </source>
</evidence>
<dbReference type="Gene3D" id="1.10.238.10">
    <property type="entry name" value="EF-hand"/>
    <property type="match status" value="1"/>
</dbReference>
<sequence>MSRTTPQESADVFGPDSILRRLVGQARWALPVVRATLLEAAHPQIGAALMEHSTFLTHPWRRLRNTATSARRILDPDPRVRDREVVRLNRLHARMSGTDAQGRPYDATDRDARAWVVATLFESTVTMCRLGGEVLDADAMRRLYDEHRTFLALIDGGSDRLPATLPEFWPYYDHVVEHRLENNEAVGVILYRLLADVPAPPALRARPELWVMGRSVAGPLATAIIVASLPESFSRRVALPDLPGARTLMRSTYLAAALATRYLPESLTRVETFMGLAGAGADPWASVRRQAGKAAALVRLLTPAAEDDGETVRSADRFFAEVLDQTGDGYLRWPDLAAMAREVATRLDLGEHDEERLFQAYAAWWRELQTALDGDGDGRVTRHEYAAAAASLPGSGLIKVADVLFDVTDADDDGAIDADEYHNLFRTAFQRDLADGGGTSYSRGAFVRQFVSFMSGQQHSSAYASLLSQA</sequence>
<dbReference type="Proteomes" id="UP000198683">
    <property type="component" value="Unassembled WGS sequence"/>
</dbReference>
<dbReference type="EMBL" id="FNFB01000022">
    <property type="protein sequence ID" value="SDL47437.1"/>
    <property type="molecule type" value="Genomic_DNA"/>
</dbReference>
<dbReference type="InterPro" id="IPR018713">
    <property type="entry name" value="MPAB/Lcp_cat_dom"/>
</dbReference>
<dbReference type="Pfam" id="PF09995">
    <property type="entry name" value="MPAB_Lcp_cat"/>
    <property type="match status" value="1"/>
</dbReference>
<dbReference type="OrthoDB" id="3456672at2"/>
<dbReference type="InterPro" id="IPR002048">
    <property type="entry name" value="EF_hand_dom"/>
</dbReference>
<dbReference type="PROSITE" id="PS50222">
    <property type="entry name" value="EF_HAND_2"/>
    <property type="match status" value="1"/>
</dbReference>
<dbReference type="GO" id="GO:0005509">
    <property type="term" value="F:calcium ion binding"/>
    <property type="evidence" value="ECO:0007669"/>
    <property type="project" value="InterPro"/>
</dbReference>
<gene>
    <name evidence="2" type="ORF">SAMN05421874_12252</name>
</gene>
<accession>A0A1G9KCN5</accession>
<organism evidence="2 3">
    <name type="scientific">Nonomuraea maritima</name>
    <dbReference type="NCBI Taxonomy" id="683260"/>
    <lineage>
        <taxon>Bacteria</taxon>
        <taxon>Bacillati</taxon>
        <taxon>Actinomycetota</taxon>
        <taxon>Actinomycetes</taxon>
        <taxon>Streptosporangiales</taxon>
        <taxon>Streptosporangiaceae</taxon>
        <taxon>Nonomuraea</taxon>
    </lineage>
</organism>
<dbReference type="AlphaFoldDB" id="A0A1G9KCN5"/>